<gene>
    <name evidence="2" type="ORF">PARMNEM_LOCUS5514</name>
</gene>
<accession>A0AAV1KR19</accession>
<protein>
    <submittedName>
        <fullName evidence="2">Uncharacterized protein</fullName>
    </submittedName>
</protein>
<feature type="region of interest" description="Disordered" evidence="1">
    <location>
        <begin position="192"/>
        <end position="226"/>
    </location>
</feature>
<comment type="caution">
    <text evidence="2">The sequence shown here is derived from an EMBL/GenBank/DDBJ whole genome shotgun (WGS) entry which is preliminary data.</text>
</comment>
<dbReference type="AlphaFoldDB" id="A0AAV1KR19"/>
<reference evidence="2 3" key="1">
    <citation type="submission" date="2023-11" db="EMBL/GenBank/DDBJ databases">
        <authorList>
            <person name="Hedman E."/>
            <person name="Englund M."/>
            <person name="Stromberg M."/>
            <person name="Nyberg Akerstrom W."/>
            <person name="Nylinder S."/>
            <person name="Jareborg N."/>
            <person name="Kallberg Y."/>
            <person name="Kronander E."/>
        </authorList>
    </citation>
    <scope>NUCLEOTIDE SEQUENCE [LARGE SCALE GENOMIC DNA]</scope>
</reference>
<evidence type="ECO:0000313" key="2">
    <source>
        <dbReference type="EMBL" id="CAK1584221.1"/>
    </source>
</evidence>
<organism evidence="2 3">
    <name type="scientific">Parnassius mnemosyne</name>
    <name type="common">clouded apollo</name>
    <dbReference type="NCBI Taxonomy" id="213953"/>
    <lineage>
        <taxon>Eukaryota</taxon>
        <taxon>Metazoa</taxon>
        <taxon>Ecdysozoa</taxon>
        <taxon>Arthropoda</taxon>
        <taxon>Hexapoda</taxon>
        <taxon>Insecta</taxon>
        <taxon>Pterygota</taxon>
        <taxon>Neoptera</taxon>
        <taxon>Endopterygota</taxon>
        <taxon>Lepidoptera</taxon>
        <taxon>Glossata</taxon>
        <taxon>Ditrysia</taxon>
        <taxon>Papilionoidea</taxon>
        <taxon>Papilionidae</taxon>
        <taxon>Parnassiinae</taxon>
        <taxon>Parnassini</taxon>
        <taxon>Parnassius</taxon>
        <taxon>Driopa</taxon>
    </lineage>
</organism>
<evidence type="ECO:0000313" key="3">
    <source>
        <dbReference type="Proteomes" id="UP001314205"/>
    </source>
</evidence>
<keyword evidence="3" id="KW-1185">Reference proteome</keyword>
<evidence type="ECO:0000256" key="1">
    <source>
        <dbReference type="SAM" id="MobiDB-lite"/>
    </source>
</evidence>
<feature type="compositionally biased region" description="Basic and acidic residues" evidence="1">
    <location>
        <begin position="214"/>
        <end position="223"/>
    </location>
</feature>
<dbReference type="Proteomes" id="UP001314205">
    <property type="component" value="Unassembled WGS sequence"/>
</dbReference>
<name>A0AAV1KR19_9NEOP</name>
<sequence length="429" mass="48568">MAFDPAPAKIADINLDNYFLDHQFYNTDVYVHKKFLPKSKINEKSRHEVKPPAGIVEQGKHDKNQQCEREKGMKKFYNEKKKIHASLHDDSVIEQTVKFAKTIIPRVIPPSREYSPTPVFYTIKTSKKLGKKLSKLSSINNEHCEKFNKTTPKAVAKKADEEKVRVHSAMDACSHSSPDNTLDEFHINQSSNFSLSESSANDPNKISQNKRKREHDIRQKDNPSESLKAIATEVNTSNQVEIKISLMNDSEKSNFIESLKAPVINSFNEYLNELNSPLSEELQGMKKILASNTQKLDYMVQILGDIENKIIRYSDKTTKIIMSPKTISSKASRLEELAGDLTEIKEGTITDDEENYETDATKPMTTKSALVTMIPNHQNNGRENKNENVGYGDSVPIHLNAACSQLGVKPDRPNRIPARFCWTDTTKNV</sequence>
<dbReference type="EMBL" id="CAVLGL010000068">
    <property type="protein sequence ID" value="CAK1584221.1"/>
    <property type="molecule type" value="Genomic_DNA"/>
</dbReference>
<proteinExistence type="predicted"/>